<evidence type="ECO:0000256" key="3">
    <source>
        <dbReference type="SAM" id="Phobius"/>
    </source>
</evidence>
<keyword evidence="2 5" id="KW-0808">Transferase</keyword>
<dbReference type="PANTHER" id="PTHR48043">
    <property type="entry name" value="EG:EG0003.4 PROTEIN-RELATED"/>
    <property type="match status" value="1"/>
</dbReference>
<dbReference type="OMA" id="QSWFPQI"/>
<reference evidence="5 6" key="1">
    <citation type="journal article" date="2015" name="Genome Biol. Evol.">
        <title>Phylogenomic analyses indicate that early fungi evolved digesting cell walls of algal ancestors of land plants.</title>
        <authorList>
            <person name="Chang Y."/>
            <person name="Wang S."/>
            <person name="Sekimoto S."/>
            <person name="Aerts A.L."/>
            <person name="Choi C."/>
            <person name="Clum A."/>
            <person name="LaButti K.M."/>
            <person name="Lindquist E.A."/>
            <person name="Yee Ngan C."/>
            <person name="Ohm R.A."/>
            <person name="Salamov A.A."/>
            <person name="Grigoriev I.V."/>
            <person name="Spatafora J.W."/>
            <person name="Berbee M.L."/>
        </authorList>
    </citation>
    <scope>NUCLEOTIDE SEQUENCE [LARGE SCALE GENOMIC DNA]</scope>
    <source>
        <strain evidence="5 6">NRRL 28638</strain>
    </source>
</reference>
<keyword evidence="3" id="KW-0472">Membrane</keyword>
<protein>
    <submittedName>
        <fullName evidence="5">Glycosyltransferase family 1 protein</fullName>
    </submittedName>
</protein>
<accession>A0A137NYN2</accession>
<dbReference type="AlphaFoldDB" id="A0A137NYN2"/>
<dbReference type="PANTHER" id="PTHR48043:SF145">
    <property type="entry name" value="FI06409P-RELATED"/>
    <property type="match status" value="1"/>
</dbReference>
<dbReference type="InterPro" id="IPR002213">
    <property type="entry name" value="UDP_glucos_trans"/>
</dbReference>
<keyword evidence="6" id="KW-1185">Reference proteome</keyword>
<dbReference type="GO" id="GO:0008194">
    <property type="term" value="F:UDP-glycosyltransferase activity"/>
    <property type="evidence" value="ECO:0007669"/>
    <property type="project" value="InterPro"/>
</dbReference>
<evidence type="ECO:0000313" key="5">
    <source>
        <dbReference type="EMBL" id="KXN67771.1"/>
    </source>
</evidence>
<dbReference type="Pfam" id="PF00201">
    <property type="entry name" value="UDPGT"/>
    <property type="match status" value="1"/>
</dbReference>
<gene>
    <name evidence="5" type="ORF">CONCODRAFT_10096</name>
</gene>
<sequence>MRIKINVLQKISSLALLIAATFTTNTNESTLDKESLNIVISSNYGGRSHIKYVMDICRILRDRGHTITYAAPESNHWFNDPYGYKIYNIGKSTLDSKEAYYNTDADDIIKMGISFMPKFLKNILVNHYNDYFLNYEKLFTTGKKVDLVICDFFAGPCHDGARKHNIPLIVGFQGLSLNIASAPYITNSMDSSPTTTENFGFIERFKKAVVDPLHFLYHLLPLSVAVNEVREKYGIQKHDNPWGAFDKVMKISNTFIGFDDARPIPPSVKLVGPVIDADIPPLDSELQSFLDSYRTLYIAFGANAALNTRLLTALLQAAQMSIDSGVIDGVLWGLANSNPKLFPKTIQVNDITYSTSDILNGKHPKIKILNWAPQKSILNHPNTKLFLSHGGVDSIFECISAAKPMLVMPIFGDQPRNSRIVKNRGIGDLINTATTDSNDIASKIKELLRPDNVELVANIKHIREMTKFNNGKRLESALFIEHYANMARICRATQKPKQFEIPCELKPYMSADSRMGYFAAYKIDILLTLAGIGFILISVLLIGAFKVVRRALSISISNKIKNE</sequence>
<dbReference type="Gene3D" id="3.40.50.2000">
    <property type="entry name" value="Glycogen Phosphorylase B"/>
    <property type="match status" value="2"/>
</dbReference>
<name>A0A137NYN2_CONC2</name>
<keyword evidence="4" id="KW-0732">Signal</keyword>
<feature type="signal peptide" evidence="4">
    <location>
        <begin position="1"/>
        <end position="23"/>
    </location>
</feature>
<feature type="chain" id="PRO_5007294214" evidence="4">
    <location>
        <begin position="24"/>
        <end position="563"/>
    </location>
</feature>
<keyword evidence="3" id="KW-1133">Transmembrane helix</keyword>
<dbReference type="Proteomes" id="UP000070444">
    <property type="component" value="Unassembled WGS sequence"/>
</dbReference>
<evidence type="ECO:0000256" key="1">
    <source>
        <dbReference type="ARBA" id="ARBA00022676"/>
    </source>
</evidence>
<evidence type="ECO:0000313" key="6">
    <source>
        <dbReference type="Proteomes" id="UP000070444"/>
    </source>
</evidence>
<evidence type="ECO:0000256" key="4">
    <source>
        <dbReference type="SAM" id="SignalP"/>
    </source>
</evidence>
<evidence type="ECO:0000256" key="2">
    <source>
        <dbReference type="ARBA" id="ARBA00022679"/>
    </source>
</evidence>
<proteinExistence type="predicted"/>
<dbReference type="CDD" id="cd03784">
    <property type="entry name" value="GT1_Gtf-like"/>
    <property type="match status" value="1"/>
</dbReference>
<dbReference type="SUPFAM" id="SSF53756">
    <property type="entry name" value="UDP-Glycosyltransferase/glycogen phosphorylase"/>
    <property type="match status" value="1"/>
</dbReference>
<dbReference type="InterPro" id="IPR050271">
    <property type="entry name" value="UDP-glycosyltransferase"/>
</dbReference>
<dbReference type="OrthoDB" id="5835829at2759"/>
<organism evidence="5 6">
    <name type="scientific">Conidiobolus coronatus (strain ATCC 28846 / CBS 209.66 / NRRL 28638)</name>
    <name type="common">Delacroixia coronata</name>
    <dbReference type="NCBI Taxonomy" id="796925"/>
    <lineage>
        <taxon>Eukaryota</taxon>
        <taxon>Fungi</taxon>
        <taxon>Fungi incertae sedis</taxon>
        <taxon>Zoopagomycota</taxon>
        <taxon>Entomophthoromycotina</taxon>
        <taxon>Entomophthoromycetes</taxon>
        <taxon>Entomophthorales</taxon>
        <taxon>Ancylistaceae</taxon>
        <taxon>Conidiobolus</taxon>
    </lineage>
</organism>
<dbReference type="EMBL" id="KQ964613">
    <property type="protein sequence ID" value="KXN67771.1"/>
    <property type="molecule type" value="Genomic_DNA"/>
</dbReference>
<keyword evidence="3" id="KW-0812">Transmembrane</keyword>
<keyword evidence="1" id="KW-0328">Glycosyltransferase</keyword>
<feature type="transmembrane region" description="Helical" evidence="3">
    <location>
        <begin position="525"/>
        <end position="545"/>
    </location>
</feature>